<evidence type="ECO:0000256" key="2">
    <source>
        <dbReference type="SAM" id="Coils"/>
    </source>
</evidence>
<comment type="caution">
    <text evidence="4">The sequence shown here is derived from an EMBL/GenBank/DDBJ whole genome shotgun (WGS) entry which is preliminary data.</text>
</comment>
<dbReference type="PANTHER" id="PTHR11207">
    <property type="entry name" value="RIBONUCLEASE III"/>
    <property type="match status" value="1"/>
</dbReference>
<dbReference type="Pfam" id="PF00636">
    <property type="entry name" value="Ribonuclease_3"/>
    <property type="match status" value="1"/>
</dbReference>
<evidence type="ECO:0000256" key="1">
    <source>
        <dbReference type="ARBA" id="ARBA00022884"/>
    </source>
</evidence>
<proteinExistence type="predicted"/>
<dbReference type="SMART" id="SM00535">
    <property type="entry name" value="RIBOc"/>
    <property type="match status" value="1"/>
</dbReference>
<dbReference type="PROSITE" id="PS50142">
    <property type="entry name" value="RNASE_3_2"/>
    <property type="match status" value="1"/>
</dbReference>
<name>A0A395P072_TRIAR</name>
<dbReference type="SUPFAM" id="SSF69065">
    <property type="entry name" value="RNase III domain-like"/>
    <property type="match status" value="1"/>
</dbReference>
<feature type="coiled-coil region" evidence="2">
    <location>
        <begin position="418"/>
        <end position="445"/>
    </location>
</feature>
<protein>
    <submittedName>
        <fullName evidence="4">Ribonuclease 3</fullName>
    </submittedName>
</protein>
<dbReference type="PANTHER" id="PTHR11207:SF0">
    <property type="entry name" value="RIBONUCLEASE 3"/>
    <property type="match status" value="1"/>
</dbReference>
<keyword evidence="1" id="KW-0694">RNA-binding</keyword>
<dbReference type="InterPro" id="IPR000999">
    <property type="entry name" value="RNase_III_dom"/>
</dbReference>
<dbReference type="AlphaFoldDB" id="A0A395P072"/>
<dbReference type="OrthoDB" id="2392202at2759"/>
<feature type="domain" description="RNase III" evidence="3">
    <location>
        <begin position="186"/>
        <end position="306"/>
    </location>
</feature>
<dbReference type="Proteomes" id="UP000266272">
    <property type="component" value="Unassembled WGS sequence"/>
</dbReference>
<sequence>MFNSPEESLSVHPFILSMNREDFHHRIFGFGIRIAMSKRPNASPVDHRAKRLHTGDFRNDEEFVSNAETRSQALASLAAQADELVDCLQSLKKQFSQSMNPSDLQFGNVKSRLSRLTKQLLPSFQIIGSLDESDLATATPTADKTTTDTPSGAAQDILGIPVLSPIRVTPWIPSEIQQEWPPLPPLHDPKLVEEAFTHPGLGQNFNYERLEWLGDAYLELISSSLIHQTFTQLRSGACSQLRERLIRNVTLAEYFRHYGMDRWARLPDNFGDNRGAGRGRSKDKDLLKTQADMFEAYVAAVILSDPQEGLTKVVEWLKALWGRTIKEDIQKAEATRKRHEAQPAEAEATEKNSKQRLSVKIVTKGVSIDYKDLPGEKKDKNLGLPLYTVGAYLTGYGEVGRLLAVGTALSKKEAGQKAAETALQNKRLIQAYEEKKRQYMHAKDDNALVSRLLG</sequence>
<keyword evidence="5" id="KW-1185">Reference proteome</keyword>
<dbReference type="STRING" id="490622.A0A395P072"/>
<dbReference type="GO" id="GO:0006369">
    <property type="term" value="P:termination of RNA polymerase II transcription"/>
    <property type="evidence" value="ECO:0007669"/>
    <property type="project" value="TreeGrafter"/>
</dbReference>
<dbReference type="PROSITE" id="PS00517">
    <property type="entry name" value="RNASE_3_1"/>
    <property type="match status" value="1"/>
</dbReference>
<dbReference type="Gene3D" id="3.30.160.20">
    <property type="match status" value="1"/>
</dbReference>
<evidence type="ECO:0000313" key="4">
    <source>
        <dbReference type="EMBL" id="RFU81748.1"/>
    </source>
</evidence>
<gene>
    <name evidence="4" type="ORF">TARUN_450</name>
</gene>
<dbReference type="GO" id="GO:0034475">
    <property type="term" value="P:U4 snRNA 3'-end processing"/>
    <property type="evidence" value="ECO:0007669"/>
    <property type="project" value="TreeGrafter"/>
</dbReference>
<evidence type="ECO:0000259" key="3">
    <source>
        <dbReference type="PROSITE" id="PS50142"/>
    </source>
</evidence>
<organism evidence="4 5">
    <name type="scientific">Trichoderma arundinaceum</name>
    <dbReference type="NCBI Taxonomy" id="490622"/>
    <lineage>
        <taxon>Eukaryota</taxon>
        <taxon>Fungi</taxon>
        <taxon>Dikarya</taxon>
        <taxon>Ascomycota</taxon>
        <taxon>Pezizomycotina</taxon>
        <taxon>Sordariomycetes</taxon>
        <taxon>Hypocreomycetidae</taxon>
        <taxon>Hypocreales</taxon>
        <taxon>Hypocreaceae</taxon>
        <taxon>Trichoderma</taxon>
    </lineage>
</organism>
<dbReference type="CDD" id="cd00593">
    <property type="entry name" value="RIBOc"/>
    <property type="match status" value="1"/>
</dbReference>
<dbReference type="SUPFAM" id="SSF54768">
    <property type="entry name" value="dsRNA-binding domain-like"/>
    <property type="match status" value="1"/>
</dbReference>
<dbReference type="InterPro" id="IPR036389">
    <property type="entry name" value="RNase_III_sf"/>
</dbReference>
<dbReference type="EMBL" id="PXOA01000028">
    <property type="protein sequence ID" value="RFU81748.1"/>
    <property type="molecule type" value="Genomic_DNA"/>
</dbReference>
<dbReference type="GO" id="GO:0006364">
    <property type="term" value="P:rRNA processing"/>
    <property type="evidence" value="ECO:0007669"/>
    <property type="project" value="TreeGrafter"/>
</dbReference>
<reference evidence="4 5" key="1">
    <citation type="journal article" date="2018" name="PLoS Pathog.">
        <title>Evolution of structural diversity of trichothecenes, a family of toxins produced by plant pathogenic and entomopathogenic fungi.</title>
        <authorList>
            <person name="Proctor R.H."/>
            <person name="McCormick S.P."/>
            <person name="Kim H.S."/>
            <person name="Cardoza R.E."/>
            <person name="Stanley A.M."/>
            <person name="Lindo L."/>
            <person name="Kelly A."/>
            <person name="Brown D.W."/>
            <person name="Lee T."/>
            <person name="Vaughan M.M."/>
            <person name="Alexander N.J."/>
            <person name="Busman M."/>
            <person name="Gutierrez S."/>
        </authorList>
    </citation>
    <scope>NUCLEOTIDE SEQUENCE [LARGE SCALE GENOMIC DNA]</scope>
    <source>
        <strain evidence="4 5">IBT 40837</strain>
    </source>
</reference>
<dbReference type="Gene3D" id="1.10.1520.10">
    <property type="entry name" value="Ribonuclease III domain"/>
    <property type="match status" value="1"/>
</dbReference>
<evidence type="ECO:0000313" key="5">
    <source>
        <dbReference type="Proteomes" id="UP000266272"/>
    </source>
</evidence>
<dbReference type="GO" id="GO:0003723">
    <property type="term" value="F:RNA binding"/>
    <property type="evidence" value="ECO:0007669"/>
    <property type="project" value="UniProtKB-KW"/>
</dbReference>
<dbReference type="GO" id="GO:0004525">
    <property type="term" value="F:ribonuclease III activity"/>
    <property type="evidence" value="ECO:0007669"/>
    <property type="project" value="InterPro"/>
</dbReference>
<accession>A0A395P072</accession>
<dbReference type="GO" id="GO:0005654">
    <property type="term" value="C:nucleoplasm"/>
    <property type="evidence" value="ECO:0007669"/>
    <property type="project" value="TreeGrafter"/>
</dbReference>
<keyword evidence="2" id="KW-0175">Coiled coil</keyword>